<feature type="compositionally biased region" description="Basic and acidic residues" evidence="1">
    <location>
        <begin position="310"/>
        <end position="319"/>
    </location>
</feature>
<feature type="region of interest" description="Disordered" evidence="1">
    <location>
        <begin position="281"/>
        <end position="338"/>
    </location>
</feature>
<dbReference type="Gene3D" id="3.60.10.10">
    <property type="entry name" value="Endonuclease/exonuclease/phosphatase"/>
    <property type="match status" value="1"/>
</dbReference>
<organism evidence="3">
    <name type="scientific">Chromera velia CCMP2878</name>
    <dbReference type="NCBI Taxonomy" id="1169474"/>
    <lineage>
        <taxon>Eukaryota</taxon>
        <taxon>Sar</taxon>
        <taxon>Alveolata</taxon>
        <taxon>Colpodellida</taxon>
        <taxon>Chromeraceae</taxon>
        <taxon>Chromera</taxon>
    </lineage>
</organism>
<dbReference type="PANTHER" id="PTHR12121">
    <property type="entry name" value="CARBON CATABOLITE REPRESSOR PROTEIN 4"/>
    <property type="match status" value="1"/>
</dbReference>
<proteinExistence type="predicted"/>
<protein>
    <recommendedName>
        <fullName evidence="2">Endonuclease/exonuclease/phosphatase domain-containing protein</fullName>
    </recommendedName>
</protein>
<gene>
    <name evidence="3" type="ORF">Cvel_1354</name>
</gene>
<feature type="region of interest" description="Disordered" evidence="1">
    <location>
        <begin position="1"/>
        <end position="37"/>
    </location>
</feature>
<evidence type="ECO:0000259" key="2">
    <source>
        <dbReference type="Pfam" id="PF03372"/>
    </source>
</evidence>
<dbReference type="GO" id="GO:0000175">
    <property type="term" value="F:3'-5'-RNA exonuclease activity"/>
    <property type="evidence" value="ECO:0007669"/>
    <property type="project" value="TreeGrafter"/>
</dbReference>
<dbReference type="InterPro" id="IPR036691">
    <property type="entry name" value="Endo/exonu/phosph_ase_sf"/>
</dbReference>
<reference evidence="3" key="1">
    <citation type="submission" date="2014-11" db="EMBL/GenBank/DDBJ databases">
        <authorList>
            <person name="Otto D Thomas"/>
            <person name="Naeem Raeece"/>
        </authorList>
    </citation>
    <scope>NUCLEOTIDE SEQUENCE</scope>
</reference>
<sequence length="547" mass="60772">MEGDGERKEGWSHQATGILKTRRWMKPTGQGKDRDARAEAEQGAACAVAPGPEGCRGDGCGGEVQCRETPVETDSVSIRLGCWNVLAQDYIKNEWYPYCPPEFLHRKYRTDLMLKEIDALSAHVWCFQEIEESFLRNVWGPSLESRGFSYVFVKKDSTKKKDGCAVFWRTDTLQVEHVQEIHIDQLARELCEVKLRQREGEQIEYPDRLCWFSVGLAVSLSFKDPVNLGPDPGTDTVTCCPRPRPFTVGTLHTYWDQRMADTQTLQVSLVLRSLVSSPHVRPSACTDKRDERGGGSQADCWARTGSPLRLKSEESDRSEGPPAVRCQMTGRGRRGEDDASKLALEVHCKHGVEEKCDGVRGREGKEGGKEKRETRREGEVAVEGEDHQARHSREGEGGSNGFSRLILCGDFNSTPDSCVYALISQGLVPTRMRGDQPGGLRSTPASLQSPSLLDSLGEEVFCVSPFKYGMWSAMASCSPDGLTEPEFTTVTHEFAAPLDYIFVPRQCEGIRLVGALSMPERGEVGSGIPNERYPSDHVSLLSEFEVN</sequence>
<dbReference type="InterPro" id="IPR016059">
    <property type="entry name" value="DNA_ligase_ATP-dep_CS"/>
</dbReference>
<dbReference type="InterPro" id="IPR050410">
    <property type="entry name" value="CCR4/nocturin_mRNA_transcr"/>
</dbReference>
<feature type="compositionally biased region" description="Basic and acidic residues" evidence="1">
    <location>
        <begin position="1"/>
        <end position="11"/>
    </location>
</feature>
<dbReference type="Pfam" id="PF03372">
    <property type="entry name" value="Exo_endo_phos"/>
    <property type="match status" value="1"/>
</dbReference>
<dbReference type="PANTHER" id="PTHR12121:SF34">
    <property type="entry name" value="PROTEIN ANGEL"/>
    <property type="match status" value="1"/>
</dbReference>
<evidence type="ECO:0000313" key="3">
    <source>
        <dbReference type="EMBL" id="CEM47748.1"/>
    </source>
</evidence>
<dbReference type="PROSITE" id="PS00697">
    <property type="entry name" value="DNA_LIGASE_A1"/>
    <property type="match status" value="1"/>
</dbReference>
<feature type="domain" description="Endonuclease/exonuclease/phosphatase" evidence="2">
    <location>
        <begin position="83"/>
        <end position="537"/>
    </location>
</feature>
<dbReference type="SUPFAM" id="SSF56219">
    <property type="entry name" value="DNase I-like"/>
    <property type="match status" value="2"/>
</dbReference>
<feature type="compositionally biased region" description="Basic and acidic residues" evidence="1">
    <location>
        <begin position="359"/>
        <end position="396"/>
    </location>
</feature>
<accession>A0A0G4HTV3</accession>
<name>A0A0G4HTV3_9ALVE</name>
<dbReference type="EMBL" id="CDMZ01003827">
    <property type="protein sequence ID" value="CEM47748.1"/>
    <property type="molecule type" value="Genomic_DNA"/>
</dbReference>
<dbReference type="InterPro" id="IPR005135">
    <property type="entry name" value="Endo/exonuclease/phosphatase"/>
</dbReference>
<dbReference type="GO" id="GO:0003909">
    <property type="term" value="F:DNA ligase activity"/>
    <property type="evidence" value="ECO:0007669"/>
    <property type="project" value="InterPro"/>
</dbReference>
<dbReference type="PhylomeDB" id="A0A0G4HTV3"/>
<dbReference type="VEuPathDB" id="CryptoDB:Cvel_1354"/>
<dbReference type="AlphaFoldDB" id="A0A0G4HTV3"/>
<evidence type="ECO:0000256" key="1">
    <source>
        <dbReference type="SAM" id="MobiDB-lite"/>
    </source>
</evidence>
<feature type="region of interest" description="Disordered" evidence="1">
    <location>
        <begin position="359"/>
        <end position="397"/>
    </location>
</feature>